<dbReference type="KEGG" id="scad:DN051_00925"/>
<comment type="similarity">
    <text evidence="1 2">Belongs to the arylamine N-acetyltransferase family.</text>
</comment>
<evidence type="ECO:0000313" key="4">
    <source>
        <dbReference type="EMBL" id="AWW35426.1"/>
    </source>
</evidence>
<evidence type="ECO:0000256" key="3">
    <source>
        <dbReference type="SAM" id="MobiDB-lite"/>
    </source>
</evidence>
<dbReference type="Gene3D" id="2.40.128.150">
    <property type="entry name" value="Cysteine proteinases"/>
    <property type="match status" value="1"/>
</dbReference>
<dbReference type="InterPro" id="IPR001447">
    <property type="entry name" value="Arylamine_N-AcTrfase"/>
</dbReference>
<dbReference type="AlphaFoldDB" id="A0A2Z4J9V9"/>
<proteinExistence type="inferred from homology"/>
<evidence type="ECO:0000313" key="6">
    <source>
        <dbReference type="Proteomes" id="UP000249616"/>
    </source>
</evidence>
<dbReference type="RefSeq" id="WP_112437615.1">
    <property type="nucleotide sequence ID" value="NZ_CP030073.1"/>
</dbReference>
<dbReference type="InterPro" id="IPR038765">
    <property type="entry name" value="Papain-like_cys_pep_sf"/>
</dbReference>
<keyword evidence="5" id="KW-0808">Transferase</keyword>
<dbReference type="PRINTS" id="PR01543">
    <property type="entry name" value="ANATRNSFRASE"/>
</dbReference>
<dbReference type="PANTHER" id="PTHR11786">
    <property type="entry name" value="N-HYDROXYARYLAMINE O-ACETYLTRANSFERASE"/>
    <property type="match status" value="1"/>
</dbReference>
<accession>A0A2Z4J9V9</accession>
<dbReference type="PANTHER" id="PTHR11786:SF0">
    <property type="entry name" value="ARYLAMINE N-ACETYLTRANSFERASE 4-RELATED"/>
    <property type="match status" value="1"/>
</dbReference>
<protein>
    <submittedName>
        <fullName evidence="5">Arylamine N-acetyltransferase</fullName>
    </submittedName>
</protein>
<sequence>MSEHRTATETVPDKESGDQPSHLHIDEARVTSYLERIGAARPGRPDAAHLRDLQFRHVRTVPFENLGIHAGEQIALDARSLVDKIARERRGGICYESNGAFAALLTTLGYRVSLLSARVFLGDGFGPPFDHLALRVDAEGEPYLVDVGFGRQIEFPLRLDDRAEQRGPGGVYRIEDGPDGDLDVYRDGVLQYRVELRPRALSDFTTACWWHSNAPQAHFTQNLVCSLPTENGRVTISGQRLVITDGGHSSEVELPQETVLEAYRDHFGIVLDRMPELLTARLAGV</sequence>
<keyword evidence="6" id="KW-1185">Reference proteome</keyword>
<dbReference type="SUPFAM" id="SSF54001">
    <property type="entry name" value="Cysteine proteinases"/>
    <property type="match status" value="1"/>
</dbReference>
<evidence type="ECO:0000313" key="5">
    <source>
        <dbReference type="EMBL" id="AWW42012.1"/>
    </source>
</evidence>
<dbReference type="GO" id="GO:0016407">
    <property type="term" value="F:acetyltransferase activity"/>
    <property type="evidence" value="ECO:0007669"/>
    <property type="project" value="InterPro"/>
</dbReference>
<dbReference type="Gene3D" id="3.30.2140.10">
    <property type="entry name" value="Arylamine N-acetyltransferase"/>
    <property type="match status" value="1"/>
</dbReference>
<organism evidence="5 6">
    <name type="scientific">Streptomyces cadmiisoli</name>
    <dbReference type="NCBI Taxonomy" id="2184053"/>
    <lineage>
        <taxon>Bacteria</taxon>
        <taxon>Bacillati</taxon>
        <taxon>Actinomycetota</taxon>
        <taxon>Actinomycetes</taxon>
        <taxon>Kitasatosporales</taxon>
        <taxon>Streptomycetaceae</taxon>
        <taxon>Streptomyces</taxon>
        <taxon>Streptomyces aurantiacus group</taxon>
    </lineage>
</organism>
<dbReference type="Pfam" id="PF00797">
    <property type="entry name" value="Acetyltransf_2"/>
    <property type="match status" value="1"/>
</dbReference>
<dbReference type="Proteomes" id="UP000249616">
    <property type="component" value="Chromosome"/>
</dbReference>
<feature type="region of interest" description="Disordered" evidence="3">
    <location>
        <begin position="1"/>
        <end position="23"/>
    </location>
</feature>
<gene>
    <name evidence="4" type="ORF">DN051_00925</name>
    <name evidence="5" type="ORF">DN051_39880</name>
</gene>
<reference evidence="5 6" key="1">
    <citation type="journal article" date="2019" name="Int. J. Syst. Evol. Microbiol.">
        <title>Streptomyces cadmiisoli sp. nov., a novel actinomycete isolated from cadmium-contaminated soil.</title>
        <authorList>
            <person name="Li K."/>
            <person name="Tang X."/>
            <person name="Zhao J."/>
            <person name="Guo Y."/>
            <person name="Tang Y."/>
            <person name="Gao J."/>
        </authorList>
    </citation>
    <scope>NUCLEOTIDE SEQUENCE [LARGE SCALE GENOMIC DNA]</scope>
    <source>
        <strain evidence="5 6">ZFG47</strain>
    </source>
</reference>
<name>A0A2Z4J9V9_9ACTN</name>
<dbReference type="KEGG" id="scad:DN051_39880"/>
<evidence type="ECO:0000256" key="2">
    <source>
        <dbReference type="RuleBase" id="RU003452"/>
    </source>
</evidence>
<evidence type="ECO:0000256" key="1">
    <source>
        <dbReference type="ARBA" id="ARBA00006547"/>
    </source>
</evidence>
<dbReference type="EMBL" id="CP030073">
    <property type="protein sequence ID" value="AWW42012.1"/>
    <property type="molecule type" value="Genomic_DNA"/>
</dbReference>
<dbReference type="EMBL" id="CP030073">
    <property type="protein sequence ID" value="AWW35426.1"/>
    <property type="molecule type" value="Genomic_DNA"/>
</dbReference>